<comment type="caution">
    <text evidence="1">The sequence shown here is derived from an EMBL/GenBank/DDBJ whole genome shotgun (WGS) entry which is preliminary data.</text>
</comment>
<evidence type="ECO:0000313" key="1">
    <source>
        <dbReference type="EMBL" id="KAL0565636.1"/>
    </source>
</evidence>
<evidence type="ECO:0000313" key="2">
    <source>
        <dbReference type="Proteomes" id="UP001465976"/>
    </source>
</evidence>
<name>A0ABR3ERV6_9AGAR</name>
<sequence length="148" mass="16202">MSSVTPTKPTSAIALTPKKPSLKELAFDSYPLPNNPQAIKNLSCVYHTLISALKGVLDVQDEVKEVANMLTGNHQQRLNSGGFTFITKKHHGQLRNDFLCCRYEGPLSGSVEDHVLSRAHNTCVDSVFPRVRCLGAIGEAIYKAHADL</sequence>
<keyword evidence="2" id="KW-1185">Reference proteome</keyword>
<dbReference type="EMBL" id="JBAHYK010002184">
    <property type="protein sequence ID" value="KAL0565636.1"/>
    <property type="molecule type" value="Genomic_DNA"/>
</dbReference>
<protein>
    <submittedName>
        <fullName evidence="1">Uncharacterized protein</fullName>
    </submittedName>
</protein>
<organism evidence="1 2">
    <name type="scientific">Marasmius crinis-equi</name>
    <dbReference type="NCBI Taxonomy" id="585013"/>
    <lineage>
        <taxon>Eukaryota</taxon>
        <taxon>Fungi</taxon>
        <taxon>Dikarya</taxon>
        <taxon>Basidiomycota</taxon>
        <taxon>Agaricomycotina</taxon>
        <taxon>Agaricomycetes</taxon>
        <taxon>Agaricomycetidae</taxon>
        <taxon>Agaricales</taxon>
        <taxon>Marasmiineae</taxon>
        <taxon>Marasmiaceae</taxon>
        <taxon>Marasmius</taxon>
    </lineage>
</organism>
<proteinExistence type="predicted"/>
<dbReference type="Proteomes" id="UP001465976">
    <property type="component" value="Unassembled WGS sequence"/>
</dbReference>
<reference evidence="1 2" key="1">
    <citation type="submission" date="2024-02" db="EMBL/GenBank/DDBJ databases">
        <title>A draft genome for the cacao thread blight pathogen Marasmius crinis-equi.</title>
        <authorList>
            <person name="Cohen S.P."/>
            <person name="Baruah I.K."/>
            <person name="Amoako-Attah I."/>
            <person name="Bukari Y."/>
            <person name="Meinhardt L.W."/>
            <person name="Bailey B.A."/>
        </authorList>
    </citation>
    <scope>NUCLEOTIDE SEQUENCE [LARGE SCALE GENOMIC DNA]</scope>
    <source>
        <strain evidence="1 2">GH-76</strain>
    </source>
</reference>
<accession>A0ABR3ERV6</accession>
<gene>
    <name evidence="1" type="ORF">V5O48_016384</name>
</gene>